<proteinExistence type="inferred from homology"/>
<dbReference type="PROSITE" id="PS51059">
    <property type="entry name" value="PARP_CATALYTIC"/>
    <property type="match status" value="1"/>
</dbReference>
<dbReference type="SMART" id="SM00248">
    <property type="entry name" value="ANK"/>
    <property type="match status" value="9"/>
</dbReference>
<evidence type="ECO:0000256" key="1">
    <source>
        <dbReference type="ARBA" id="ARBA00022676"/>
    </source>
</evidence>
<feature type="repeat" description="ANK" evidence="7">
    <location>
        <begin position="212"/>
        <end position="244"/>
    </location>
</feature>
<dbReference type="InterPro" id="IPR001660">
    <property type="entry name" value="SAM"/>
</dbReference>
<dbReference type="eggNOG" id="KOG4177">
    <property type="taxonomic scope" value="Eukaryota"/>
</dbReference>
<dbReference type="Pfam" id="PF06911">
    <property type="entry name" value="Senescence"/>
    <property type="match status" value="1"/>
</dbReference>
<organism>
    <name type="scientific">Culex quinquefasciatus</name>
    <name type="common">Southern house mosquito</name>
    <name type="synonym">Culex pungens</name>
    <dbReference type="NCBI Taxonomy" id="7176"/>
    <lineage>
        <taxon>Eukaryota</taxon>
        <taxon>Metazoa</taxon>
        <taxon>Ecdysozoa</taxon>
        <taxon>Arthropoda</taxon>
        <taxon>Hexapoda</taxon>
        <taxon>Insecta</taxon>
        <taxon>Pterygota</taxon>
        <taxon>Neoptera</taxon>
        <taxon>Endopterygota</taxon>
        <taxon>Diptera</taxon>
        <taxon>Nematocera</taxon>
        <taxon>Culicoidea</taxon>
        <taxon>Culicidae</taxon>
        <taxon>Culicinae</taxon>
        <taxon>Culicini</taxon>
        <taxon>Culex</taxon>
        <taxon>Culex</taxon>
    </lineage>
</organism>
<dbReference type="FunFam" id="3.90.228.10:FF:000001">
    <property type="entry name" value="Poly [ADP-ribose] polymerase tankyrase-2"/>
    <property type="match status" value="1"/>
</dbReference>
<dbReference type="OMA" id="XMNALDT"/>
<dbReference type="Pfam" id="PF00644">
    <property type="entry name" value="PARP"/>
    <property type="match status" value="1"/>
</dbReference>
<evidence type="ECO:0000259" key="9">
    <source>
        <dbReference type="PROSITE" id="PS50105"/>
    </source>
</evidence>
<feature type="repeat" description="ANK" evidence="7">
    <location>
        <begin position="368"/>
        <end position="400"/>
    </location>
</feature>
<evidence type="ECO:0000259" key="10">
    <source>
        <dbReference type="PROSITE" id="PS51059"/>
    </source>
</evidence>
<keyword evidence="8" id="KW-0520">NAD</keyword>
<reference evidence="12" key="2">
    <citation type="submission" date="2021-02" db="UniProtKB">
        <authorList>
            <consortium name="EnsemblMetazoa"/>
        </authorList>
    </citation>
    <scope>IDENTIFICATION</scope>
    <source>
        <strain evidence="12">JHB</strain>
    </source>
</reference>
<evidence type="ECO:0000256" key="6">
    <source>
        <dbReference type="ARBA" id="ARBA00033987"/>
    </source>
</evidence>
<dbReference type="SUPFAM" id="SSF47769">
    <property type="entry name" value="SAM/Pointed domain"/>
    <property type="match status" value="1"/>
</dbReference>
<dbReference type="CDD" id="cd01438">
    <property type="entry name" value="tankyrase_like"/>
    <property type="match status" value="1"/>
</dbReference>
<evidence type="ECO:0000256" key="5">
    <source>
        <dbReference type="ARBA" id="ARBA00024347"/>
    </source>
</evidence>
<keyword evidence="3" id="KW-0677">Repeat</keyword>
<feature type="domain" description="PARP catalytic" evidence="10">
    <location>
        <begin position="618"/>
        <end position="823"/>
    </location>
</feature>
<dbReference type="Gene3D" id="3.90.228.10">
    <property type="match status" value="1"/>
</dbReference>
<dbReference type="FunFam" id="1.25.40.20:FF:000011">
    <property type="entry name" value="Poly [ADP-ribose] polymerase"/>
    <property type="match status" value="1"/>
</dbReference>
<accession>B0XFF9</accession>
<evidence type="ECO:0000313" key="13">
    <source>
        <dbReference type="Proteomes" id="UP000002320"/>
    </source>
</evidence>
<dbReference type="SUPFAM" id="SSF56399">
    <property type="entry name" value="ADP-ribosylation"/>
    <property type="match status" value="1"/>
</dbReference>
<evidence type="ECO:0000256" key="7">
    <source>
        <dbReference type="PROSITE-ProRule" id="PRU00023"/>
    </source>
</evidence>
<dbReference type="STRING" id="7176.B0XFF9"/>
<dbReference type="InterPro" id="IPR009686">
    <property type="entry name" value="Senescence/spartin_C"/>
</dbReference>
<keyword evidence="8" id="KW-0808">Transferase</keyword>
<gene>
    <name evidence="12" type="primary">6052050</name>
    <name evidence="11" type="ORF">CpipJ_CPIJ017909</name>
</gene>
<dbReference type="KEGG" id="cqu:CpipJ_CPIJ017909"/>
<dbReference type="PANTHER" id="PTHR24171">
    <property type="entry name" value="ANKYRIN REPEAT DOMAIN-CONTAINING PROTEIN 39-RELATED"/>
    <property type="match status" value="1"/>
</dbReference>
<dbReference type="InParanoid" id="B0XFF9"/>
<dbReference type="Pfam" id="PF00023">
    <property type="entry name" value="Ank"/>
    <property type="match status" value="1"/>
</dbReference>
<dbReference type="VEuPathDB" id="VectorBase:CPIJ017909"/>
<evidence type="ECO:0000313" key="12">
    <source>
        <dbReference type="EnsemblMetazoa" id="CPIJ017909-PA"/>
    </source>
</evidence>
<feature type="repeat" description="ANK" evidence="7">
    <location>
        <begin position="179"/>
        <end position="211"/>
    </location>
</feature>
<dbReference type="EC" id="2.4.2.-" evidence="8"/>
<dbReference type="Pfam" id="PF07647">
    <property type="entry name" value="SAM_2"/>
    <property type="match status" value="1"/>
</dbReference>
<name>B0XFF9_CULQU</name>
<keyword evidence="4 7" id="KW-0040">ANK repeat</keyword>
<sequence length="1179" mass="126192">MHCYGRRDVVEFLLANGASIQARDDGGLHPLHNACSFGHADVVRLLLEAGANPNTRDNWNYTPLHEAASKGKVDVCIALLQHGADPNIRNSENKIPLDLADTCTRPVLTGEYRKDELLEAARSGSEERLLELLTPLNVNCHASDGRKSTPLHLAAGYNRIRVVQILLQHGADVHAKDKGGLVPLHNACSYGHFEVTELLIKHGGNVNANDLWAFTPLHEAASKSRVEVCSLLLAEGADPTLLNCHNKSAIDSAPTRELQEKITYEYKGHCHGADVTKKNRDGATPLDLVREGDQDVADLLRGNAALLDAAKKGNLARVQRLVSADNINCRDAQGRNSTPLHLAAGYNNLEVAEYLLEHGADVNAQDKGGLIPLHNASSYGHLDIAALLIKHNTVVNATDKWGYTPLHEAAQKGRTQLCSLLLAHGADPFMKNQEGQTSLDLATAEDVKCLLQDAMVASQASATASGTTASLGTGGGVMATTCSPTTETVTLPTGASMTLSVPVPQLPVRSCLSPAQGAESSVDGVVVHDDDKLQQVVSVESSVSAFLTSLQLEHLIELLEREQITMDILAEMGHEDLKQVGVSAYGFRHKILKGIATLRATTGLGLTPNPGTLLVDLLPDDKEFLAVEEEMQATIREHRDNGHSGGYFTRYNIVRVQKVQNRKLWERYVHRRKEISEENGHQASERMLFHGSPFINAIVQKGFDERHAYIGGMFGAGIYFAEHSSKSNQYVYGIGGGIGCPAHKDKSCYQCHRQLLLCRVALGKSFLQFSAMKMAHAPPGHHSVIGRPSAGGLHFPEYVVYRGEQVIPTAASTRIQDAEQPLDRGVEAMEGVEVADAVEEHRGVDPSFIYPLIPGVSPCYRTEYGAFIIPDLTSDNGTTIGLVIPPDADDVVLEIFVAFLHGIVTQGGAVQFGGEREKRSTSASVSANIIRGAFYVSKGLVKGAEKTGEFISYSTPYVISKIRKSPEEAPAQVPGNVKTGIEIAKSVSGTAVNVTSYIAGKVGTATMALGRFLAPHIQKHGSNLLSYSTGMSAEDASEKVHGALTICAGAVEGFGEVYAGLEKSASILGASLSNSTVQIVQHKYGSEAGQVVGSSLDTVGNVINVSHNMNYMTPKGIAKRTAKNAGKALVAGYRPAVPEVDEAAGEGCSNGASQQQRVVPAAVLYPDLSGLAKELQKTE</sequence>
<dbReference type="FunFam" id="1.25.40.20:FF:000009">
    <property type="entry name" value="Poly [ADP-ribose] polymerase"/>
    <property type="match status" value="1"/>
</dbReference>
<dbReference type="Gene3D" id="1.25.40.20">
    <property type="entry name" value="Ankyrin repeat-containing domain"/>
    <property type="match status" value="3"/>
</dbReference>
<dbReference type="VEuPathDB" id="VectorBase:CQUJHB008119"/>
<dbReference type="PRINTS" id="PR01415">
    <property type="entry name" value="ANKYRIN"/>
</dbReference>
<dbReference type="PROSITE" id="PS50297">
    <property type="entry name" value="ANK_REP_REGION"/>
    <property type="match status" value="8"/>
</dbReference>
<evidence type="ECO:0000313" key="11">
    <source>
        <dbReference type="EMBL" id="EDS26732.1"/>
    </source>
</evidence>
<feature type="repeat" description="ANK" evidence="7">
    <location>
        <begin position="59"/>
        <end position="91"/>
    </location>
</feature>
<dbReference type="eggNOG" id="KOG2709">
    <property type="taxonomic scope" value="Eukaryota"/>
</dbReference>
<dbReference type="InterPro" id="IPR012317">
    <property type="entry name" value="Poly(ADP-ribose)pol_cat_dom"/>
</dbReference>
<dbReference type="SUPFAM" id="SSF48403">
    <property type="entry name" value="Ankyrin repeat"/>
    <property type="match status" value="2"/>
</dbReference>
<dbReference type="AlphaFoldDB" id="B0XFF9"/>
<reference evidence="11" key="1">
    <citation type="submission" date="2007-03" db="EMBL/GenBank/DDBJ databases">
        <title>Annotation of Culex pipiens quinquefasciatus.</title>
        <authorList>
            <consortium name="The Broad Institute Genome Sequencing Platform"/>
            <person name="Atkinson P.W."/>
            <person name="Hemingway J."/>
            <person name="Christensen B.M."/>
            <person name="Higgs S."/>
            <person name="Kodira C."/>
            <person name="Hannick L."/>
            <person name="Megy K."/>
            <person name="O'Leary S."/>
            <person name="Pearson M."/>
            <person name="Haas B.J."/>
            <person name="Mauceli E."/>
            <person name="Wortman J.R."/>
            <person name="Lee N.H."/>
            <person name="Guigo R."/>
            <person name="Stanke M."/>
            <person name="Alvarado L."/>
            <person name="Amedeo P."/>
            <person name="Antoine C.H."/>
            <person name="Arensburger P."/>
            <person name="Bidwell S.L."/>
            <person name="Crawford M."/>
            <person name="Camaro F."/>
            <person name="Devon K."/>
            <person name="Engels R."/>
            <person name="Hammond M."/>
            <person name="Howarth C."/>
            <person name="Koehrsen M."/>
            <person name="Lawson D."/>
            <person name="Montgomery P."/>
            <person name="Nene V."/>
            <person name="Nusbaum C."/>
            <person name="Puiu D."/>
            <person name="Romero-Severson J."/>
            <person name="Severson D.W."/>
            <person name="Shumway M."/>
            <person name="Sisk P."/>
            <person name="Stolte C."/>
            <person name="Zeng Q."/>
            <person name="Eisenstadt E."/>
            <person name="Fraser-Liggett C."/>
            <person name="Strausberg R."/>
            <person name="Galagan J."/>
            <person name="Birren B."/>
            <person name="Collins F.H."/>
        </authorList>
    </citation>
    <scope>NUCLEOTIDE SEQUENCE [LARGE SCALE GENOMIC DNA]</scope>
    <source>
        <strain evidence="11">JHB</strain>
    </source>
</reference>
<dbReference type="GO" id="GO:0003950">
    <property type="term" value="F:NAD+ poly-ADP-ribosyltransferase activity"/>
    <property type="evidence" value="ECO:0007669"/>
    <property type="project" value="UniProtKB-UniRule"/>
</dbReference>
<keyword evidence="13" id="KW-1185">Reference proteome</keyword>
<dbReference type="HOGENOM" id="CLU_273226_0_0_1"/>
<dbReference type="InterPro" id="IPR002110">
    <property type="entry name" value="Ankyrin_rpt"/>
</dbReference>
<evidence type="ECO:0000256" key="2">
    <source>
        <dbReference type="ARBA" id="ARBA00022695"/>
    </source>
</evidence>
<dbReference type="EnsemblMetazoa" id="CPIJ017909-RA">
    <property type="protein sequence ID" value="CPIJ017909-PA"/>
    <property type="gene ID" value="CPIJ017909"/>
</dbReference>
<dbReference type="Proteomes" id="UP000002320">
    <property type="component" value="Unassembled WGS sequence"/>
</dbReference>
<dbReference type="Gene3D" id="6.20.320.10">
    <property type="match status" value="1"/>
</dbReference>
<feature type="repeat" description="ANK" evidence="7">
    <location>
        <begin position="401"/>
        <end position="433"/>
    </location>
</feature>
<feature type="repeat" description="ANK" evidence="7">
    <location>
        <begin position="146"/>
        <end position="178"/>
    </location>
</feature>
<dbReference type="OrthoDB" id="4772757at2759"/>
<feature type="repeat" description="ANK" evidence="7">
    <location>
        <begin position="26"/>
        <end position="58"/>
    </location>
</feature>
<evidence type="ECO:0000256" key="8">
    <source>
        <dbReference type="RuleBase" id="RU362114"/>
    </source>
</evidence>
<dbReference type="EMBL" id="DS232921">
    <property type="protein sequence ID" value="EDS26732.1"/>
    <property type="molecule type" value="Genomic_DNA"/>
</dbReference>
<comment type="similarity">
    <text evidence="5">Belongs to the ARTD/PARP family.</text>
</comment>
<dbReference type="GO" id="GO:0016779">
    <property type="term" value="F:nucleotidyltransferase activity"/>
    <property type="evidence" value="ECO:0007669"/>
    <property type="project" value="UniProtKB-KW"/>
</dbReference>
<dbReference type="Pfam" id="PF12796">
    <property type="entry name" value="Ank_2"/>
    <property type="match status" value="3"/>
</dbReference>
<dbReference type="PROSITE" id="PS50088">
    <property type="entry name" value="ANK_REPEAT"/>
    <property type="match status" value="8"/>
</dbReference>
<dbReference type="InterPro" id="IPR036770">
    <property type="entry name" value="Ankyrin_rpt-contain_sf"/>
</dbReference>
<evidence type="ECO:0000256" key="3">
    <source>
        <dbReference type="ARBA" id="ARBA00022737"/>
    </source>
</evidence>
<comment type="catalytic activity">
    <reaction evidence="6">
        <text>NAD(+) + (ADP-D-ribosyl)n-acceptor = nicotinamide + (ADP-D-ribosyl)n+1-acceptor + H(+).</text>
        <dbReference type="EC" id="2.4.2.30"/>
    </reaction>
</comment>
<dbReference type="InterPro" id="IPR013761">
    <property type="entry name" value="SAM/pointed_sf"/>
</dbReference>
<dbReference type="Gene3D" id="1.10.150.50">
    <property type="entry name" value="Transcription Factor, Ets-1"/>
    <property type="match status" value="1"/>
</dbReference>
<dbReference type="CDD" id="cd09524">
    <property type="entry name" value="SAM_tankyrase1_2"/>
    <property type="match status" value="1"/>
</dbReference>
<dbReference type="PROSITE" id="PS50105">
    <property type="entry name" value="SAM_DOMAIN"/>
    <property type="match status" value="1"/>
</dbReference>
<protein>
    <recommendedName>
        <fullName evidence="8">Poly [ADP-ribose] polymerase</fullName>
        <shortName evidence="8">PARP</shortName>
        <ecNumber evidence="8">2.4.2.-</ecNumber>
    </recommendedName>
</protein>
<feature type="repeat" description="ANK" evidence="7">
    <location>
        <begin position="335"/>
        <end position="367"/>
    </location>
</feature>
<dbReference type="FunCoup" id="B0XFF9">
    <property type="interactions" value="2346"/>
</dbReference>
<evidence type="ECO:0000256" key="4">
    <source>
        <dbReference type="ARBA" id="ARBA00023043"/>
    </source>
</evidence>
<keyword evidence="1 8" id="KW-0328">Glycosyltransferase</keyword>
<feature type="domain" description="SAM" evidence="9">
    <location>
        <begin position="538"/>
        <end position="601"/>
    </location>
</feature>
<keyword evidence="2" id="KW-0548">Nucleotidyltransferase</keyword>
<dbReference type="SMART" id="SM00454">
    <property type="entry name" value="SAM"/>
    <property type="match status" value="1"/>
</dbReference>